<keyword evidence="2" id="KW-1185">Reference proteome</keyword>
<reference evidence="1" key="1">
    <citation type="journal article" date="2022" name="Toxins">
        <title>Genomic Analysis of Sphingopyxis sp. USTB-05 for Biodegrading Cyanobacterial Hepatotoxins.</title>
        <authorList>
            <person name="Liu C."/>
            <person name="Xu Q."/>
            <person name="Zhao Z."/>
            <person name="Zhang H."/>
            <person name="Liu X."/>
            <person name="Yin C."/>
            <person name="Liu Y."/>
            <person name="Yan H."/>
        </authorList>
    </citation>
    <scope>NUCLEOTIDE SEQUENCE</scope>
    <source>
        <strain evidence="1">NBD5</strain>
    </source>
</reference>
<accession>A0ABY4X3M8</accession>
<name>A0ABY4X3M8_9SPHN</name>
<evidence type="ECO:0000313" key="2">
    <source>
        <dbReference type="Proteomes" id="UP001056937"/>
    </source>
</evidence>
<dbReference type="RefSeq" id="WP_252165284.1">
    <property type="nucleotide sequence ID" value="NZ_CP084930.1"/>
</dbReference>
<evidence type="ECO:0000313" key="1">
    <source>
        <dbReference type="EMBL" id="USI71471.1"/>
    </source>
</evidence>
<dbReference type="Proteomes" id="UP001056937">
    <property type="component" value="Chromosome 1"/>
</dbReference>
<sequence length="65" mass="6623">MSGPGPDWAAALAARAARLATRLAATVPPDVAVALTARGLELRGAALAARSLADPRLRDFAGWLS</sequence>
<gene>
    <name evidence="1" type="ORF">LHA26_08960</name>
</gene>
<proteinExistence type="predicted"/>
<organism evidence="1 2">
    <name type="scientific">Sphingomonas morindae</name>
    <dbReference type="NCBI Taxonomy" id="1541170"/>
    <lineage>
        <taxon>Bacteria</taxon>
        <taxon>Pseudomonadati</taxon>
        <taxon>Pseudomonadota</taxon>
        <taxon>Alphaproteobacteria</taxon>
        <taxon>Sphingomonadales</taxon>
        <taxon>Sphingomonadaceae</taxon>
        <taxon>Sphingomonas</taxon>
    </lineage>
</organism>
<dbReference type="EMBL" id="CP084930">
    <property type="protein sequence ID" value="USI71471.1"/>
    <property type="molecule type" value="Genomic_DNA"/>
</dbReference>
<protein>
    <submittedName>
        <fullName evidence="1">Uncharacterized protein</fullName>
    </submittedName>
</protein>